<dbReference type="EMBL" id="DF237443">
    <property type="protein sequence ID" value="GAQ89180.1"/>
    <property type="molecule type" value="Genomic_DNA"/>
</dbReference>
<evidence type="ECO:0000313" key="3">
    <source>
        <dbReference type="Proteomes" id="UP000054558"/>
    </source>
</evidence>
<protein>
    <submittedName>
        <fullName evidence="2">Uncharacterized protein</fullName>
    </submittedName>
</protein>
<reference evidence="2 3" key="1">
    <citation type="journal article" date="2014" name="Nat. Commun.">
        <title>Klebsormidium flaccidum genome reveals primary factors for plant terrestrial adaptation.</title>
        <authorList>
            <person name="Hori K."/>
            <person name="Maruyama F."/>
            <person name="Fujisawa T."/>
            <person name="Togashi T."/>
            <person name="Yamamoto N."/>
            <person name="Seo M."/>
            <person name="Sato S."/>
            <person name="Yamada T."/>
            <person name="Mori H."/>
            <person name="Tajima N."/>
            <person name="Moriyama T."/>
            <person name="Ikeuchi M."/>
            <person name="Watanabe M."/>
            <person name="Wada H."/>
            <person name="Kobayashi K."/>
            <person name="Saito M."/>
            <person name="Masuda T."/>
            <person name="Sasaki-Sekimoto Y."/>
            <person name="Mashiguchi K."/>
            <person name="Awai K."/>
            <person name="Shimojima M."/>
            <person name="Masuda S."/>
            <person name="Iwai M."/>
            <person name="Nobusawa T."/>
            <person name="Narise T."/>
            <person name="Kondo S."/>
            <person name="Saito H."/>
            <person name="Sato R."/>
            <person name="Murakawa M."/>
            <person name="Ihara Y."/>
            <person name="Oshima-Yamada Y."/>
            <person name="Ohtaka K."/>
            <person name="Satoh M."/>
            <person name="Sonobe K."/>
            <person name="Ishii M."/>
            <person name="Ohtani R."/>
            <person name="Kanamori-Sato M."/>
            <person name="Honoki R."/>
            <person name="Miyazaki D."/>
            <person name="Mochizuki H."/>
            <person name="Umetsu J."/>
            <person name="Higashi K."/>
            <person name="Shibata D."/>
            <person name="Kamiya Y."/>
            <person name="Sato N."/>
            <person name="Nakamura Y."/>
            <person name="Tabata S."/>
            <person name="Ida S."/>
            <person name="Kurokawa K."/>
            <person name="Ohta H."/>
        </authorList>
    </citation>
    <scope>NUCLEOTIDE SEQUENCE [LARGE SCALE GENOMIC DNA]</scope>
    <source>
        <strain evidence="2 3">NIES-2285</strain>
    </source>
</reference>
<organism evidence="2 3">
    <name type="scientific">Klebsormidium nitens</name>
    <name type="common">Green alga</name>
    <name type="synonym">Ulothrix nitens</name>
    <dbReference type="NCBI Taxonomy" id="105231"/>
    <lineage>
        <taxon>Eukaryota</taxon>
        <taxon>Viridiplantae</taxon>
        <taxon>Streptophyta</taxon>
        <taxon>Klebsormidiophyceae</taxon>
        <taxon>Klebsormidiales</taxon>
        <taxon>Klebsormidiaceae</taxon>
        <taxon>Klebsormidium</taxon>
    </lineage>
</organism>
<keyword evidence="3" id="KW-1185">Reference proteome</keyword>
<name>A0A1Y1IE29_KLENI</name>
<feature type="region of interest" description="Disordered" evidence="1">
    <location>
        <begin position="344"/>
        <end position="373"/>
    </location>
</feature>
<gene>
    <name evidence="2" type="ORF">KFL_004940120</name>
</gene>
<sequence>MGSSAAKNVFKPVAIDKSFFEMQVGTAEQQRDCLNADLESPIEYFLRCIDEPWSTMEGNFNVRLQRFNTFMGGRYGASSLPRSDEDILKLKEQYPDLVTLAQHVSASDLNSADFKSRLCDPAPNEHFFIVKGALSKAQQAGALRALVPELLPMTYKERKSKGYRDPMEPRNGIKSRCEGVQGGQFVLYDLPEEATDLGGLGAREQHDRPKSGDTFLEVFSETTDGKRVGAIDIDVADPFDDPKTSFCTTVERIKRELGIDWPLSDDYLSHPDMPAGVSPRKPTAFAKKNHITWGHFEMNGWPAVNIMCAASSAPLGRLAQLARLNAAADNVELSQILDMEDRRVAEQQSGEDASNGAQLASGSRRSLARCGSD</sequence>
<evidence type="ECO:0000313" key="2">
    <source>
        <dbReference type="EMBL" id="GAQ89180.1"/>
    </source>
</evidence>
<evidence type="ECO:0000256" key="1">
    <source>
        <dbReference type="SAM" id="MobiDB-lite"/>
    </source>
</evidence>
<proteinExistence type="predicted"/>
<dbReference type="Proteomes" id="UP000054558">
    <property type="component" value="Unassembled WGS sequence"/>
</dbReference>
<feature type="compositionally biased region" description="Polar residues" evidence="1">
    <location>
        <begin position="346"/>
        <end position="364"/>
    </location>
</feature>
<dbReference type="AlphaFoldDB" id="A0A1Y1IE29"/>
<accession>A0A1Y1IE29</accession>